<dbReference type="PANTHER" id="PTHR22604">
    <property type="entry name" value="OXIDOREDUCTASES"/>
    <property type="match status" value="1"/>
</dbReference>
<feature type="domain" description="GFO/IDH/MocA-like oxidoreductase" evidence="4">
    <location>
        <begin position="138"/>
        <end position="248"/>
    </location>
</feature>
<dbReference type="SUPFAM" id="SSF55347">
    <property type="entry name" value="Glyceraldehyde-3-phosphate dehydrogenase-like, C-terminal domain"/>
    <property type="match status" value="1"/>
</dbReference>
<dbReference type="EMBL" id="CP060633">
    <property type="protein sequence ID" value="QNM02434.1"/>
    <property type="molecule type" value="Genomic_DNA"/>
</dbReference>
<dbReference type="RefSeq" id="WP_249326156.1">
    <property type="nucleotide sequence ID" value="NZ_CP060633.1"/>
</dbReference>
<dbReference type="InterPro" id="IPR055170">
    <property type="entry name" value="GFO_IDH_MocA-like_dom"/>
</dbReference>
<dbReference type="AlphaFoldDB" id="A0A7G9FV52"/>
<evidence type="ECO:0000256" key="2">
    <source>
        <dbReference type="ARBA" id="ARBA00023002"/>
    </source>
</evidence>
<keyword evidence="6" id="KW-1185">Reference proteome</keyword>
<comment type="similarity">
    <text evidence="1">Belongs to the Gfo/Idh/MocA family.</text>
</comment>
<organism evidence="5 6">
    <name type="scientific">Simiaoa sunii</name>
    <dbReference type="NCBI Taxonomy" id="2763672"/>
    <lineage>
        <taxon>Bacteria</taxon>
        <taxon>Bacillati</taxon>
        <taxon>Bacillota</taxon>
        <taxon>Clostridia</taxon>
        <taxon>Lachnospirales</taxon>
        <taxon>Lachnospiraceae</taxon>
        <taxon>Simiaoa</taxon>
    </lineage>
</organism>
<evidence type="ECO:0000313" key="6">
    <source>
        <dbReference type="Proteomes" id="UP000515981"/>
    </source>
</evidence>
<sequence length="329" mass="36495">MKCFNVGILGTGSIAQSMAFTLNALKDKGEVVPYAIASRSLKKAENFAREWHFEKAYSSYEALVSDPAVDLIYIATPHSLHYEHALLCLNHSKNTLVEKSFTANALQAQELLSLAADKKVLLAEAIWTRYMPSRKIIADLLVSGAIGRFTTLNATFSVPIHEIPRMHDPSLCGGALLDLGVYVLTTASMYFGDEIIKTDSSCSLYPTGVDATDNITLTYEDGKKAVLHASMTEESYNCVKICGSIGYLTWESNNNPRNIELHSSDGSLLQKISVPEQINGYEYEILACKRAIEDGKTECEDMPHAETLTIMKQMDSLRQEWGIKYPFEL</sequence>
<dbReference type="InterPro" id="IPR036291">
    <property type="entry name" value="NAD(P)-bd_dom_sf"/>
</dbReference>
<dbReference type="InterPro" id="IPR000683">
    <property type="entry name" value="Gfo/Idh/MocA-like_OxRdtase_N"/>
</dbReference>
<dbReference type="PANTHER" id="PTHR22604:SF105">
    <property type="entry name" value="TRANS-1,2-DIHYDROBENZENE-1,2-DIOL DEHYDROGENASE"/>
    <property type="match status" value="1"/>
</dbReference>
<proteinExistence type="inferred from homology"/>
<keyword evidence="2" id="KW-0560">Oxidoreductase</keyword>
<name>A0A7G9FV52_9FIRM</name>
<dbReference type="GO" id="GO:0000166">
    <property type="term" value="F:nucleotide binding"/>
    <property type="evidence" value="ECO:0007669"/>
    <property type="project" value="InterPro"/>
</dbReference>
<gene>
    <name evidence="5" type="ORF">H9Q77_15520</name>
</gene>
<dbReference type="GO" id="GO:0016491">
    <property type="term" value="F:oxidoreductase activity"/>
    <property type="evidence" value="ECO:0007669"/>
    <property type="project" value="UniProtKB-KW"/>
</dbReference>
<evidence type="ECO:0000313" key="5">
    <source>
        <dbReference type="EMBL" id="QNM02434.1"/>
    </source>
</evidence>
<dbReference type="Proteomes" id="UP000515981">
    <property type="component" value="Chromosome"/>
</dbReference>
<evidence type="ECO:0000259" key="4">
    <source>
        <dbReference type="Pfam" id="PF22725"/>
    </source>
</evidence>
<dbReference type="Gene3D" id="3.40.50.720">
    <property type="entry name" value="NAD(P)-binding Rossmann-like Domain"/>
    <property type="match status" value="1"/>
</dbReference>
<accession>A0A7G9FV52</accession>
<feature type="domain" description="Gfo/Idh/MocA-like oxidoreductase N-terminal" evidence="3">
    <location>
        <begin position="4"/>
        <end position="122"/>
    </location>
</feature>
<dbReference type="SUPFAM" id="SSF51735">
    <property type="entry name" value="NAD(P)-binding Rossmann-fold domains"/>
    <property type="match status" value="1"/>
</dbReference>
<dbReference type="InterPro" id="IPR050984">
    <property type="entry name" value="Gfo/Idh/MocA_domain"/>
</dbReference>
<dbReference type="Pfam" id="PF01408">
    <property type="entry name" value="GFO_IDH_MocA"/>
    <property type="match status" value="1"/>
</dbReference>
<evidence type="ECO:0000259" key="3">
    <source>
        <dbReference type="Pfam" id="PF01408"/>
    </source>
</evidence>
<reference evidence="5 6" key="1">
    <citation type="submission" date="2020-08" db="EMBL/GenBank/DDBJ databases">
        <authorList>
            <person name="Liu C."/>
            <person name="Sun Q."/>
        </authorList>
    </citation>
    <scope>NUCLEOTIDE SEQUENCE [LARGE SCALE GENOMIC DNA]</scope>
    <source>
        <strain evidence="5 6">NSJ-8</strain>
    </source>
</reference>
<dbReference type="Pfam" id="PF22725">
    <property type="entry name" value="GFO_IDH_MocA_C3"/>
    <property type="match status" value="1"/>
</dbReference>
<evidence type="ECO:0000256" key="1">
    <source>
        <dbReference type="ARBA" id="ARBA00010928"/>
    </source>
</evidence>
<dbReference type="KEGG" id="ssun:H9Q77_15520"/>
<dbReference type="Gene3D" id="3.30.360.10">
    <property type="entry name" value="Dihydrodipicolinate Reductase, domain 2"/>
    <property type="match status" value="1"/>
</dbReference>
<protein>
    <submittedName>
        <fullName evidence="5">Gfo/Idh/MocA family oxidoreductase</fullName>
    </submittedName>
</protein>